<organism evidence="6 7">
    <name type="scientific">Endosaccharibacter trunci</name>
    <dbReference type="NCBI Taxonomy" id="2812733"/>
    <lineage>
        <taxon>Bacteria</taxon>
        <taxon>Pseudomonadati</taxon>
        <taxon>Pseudomonadota</taxon>
        <taxon>Alphaproteobacteria</taxon>
        <taxon>Acetobacterales</taxon>
        <taxon>Acetobacteraceae</taxon>
        <taxon>Endosaccharibacter</taxon>
    </lineage>
</organism>
<dbReference type="InterPro" id="IPR011123">
    <property type="entry name" value="Y_Y_Y"/>
</dbReference>
<keyword evidence="3" id="KW-0472">Membrane</keyword>
<evidence type="ECO:0000256" key="1">
    <source>
        <dbReference type="ARBA" id="ARBA00012528"/>
    </source>
</evidence>
<comment type="caution">
    <text evidence="6">The sequence shown here is derived from an EMBL/GenBank/DDBJ whole genome shotgun (WGS) entry which is preliminary data.</text>
</comment>
<dbReference type="RefSeq" id="WP_422864231.1">
    <property type="nucleotide sequence ID" value="NZ_JAMSKV010000007.1"/>
</dbReference>
<dbReference type="PANTHER" id="PTHR45138:SF9">
    <property type="entry name" value="DIGUANYLATE CYCLASE DGCM-RELATED"/>
    <property type="match status" value="1"/>
</dbReference>
<feature type="transmembrane region" description="Helical" evidence="3">
    <location>
        <begin position="746"/>
        <end position="766"/>
    </location>
</feature>
<keyword evidence="3" id="KW-1133">Transmembrane helix</keyword>
<dbReference type="Gene3D" id="2.130.10.10">
    <property type="entry name" value="YVTN repeat-like/Quinoprotein amine dehydrogenase"/>
    <property type="match status" value="3"/>
</dbReference>
<name>A0ABT1W797_9PROT</name>
<accession>A0ABT1W797</accession>
<dbReference type="GO" id="GO:0052621">
    <property type="term" value="F:diguanylate cyclase activity"/>
    <property type="evidence" value="ECO:0007669"/>
    <property type="project" value="UniProtKB-EC"/>
</dbReference>
<dbReference type="Gene3D" id="3.30.70.270">
    <property type="match status" value="1"/>
</dbReference>
<dbReference type="SUPFAM" id="SSF55073">
    <property type="entry name" value="Nucleotide cyclase"/>
    <property type="match status" value="1"/>
</dbReference>
<feature type="signal peptide" evidence="4">
    <location>
        <begin position="1"/>
        <end position="22"/>
    </location>
</feature>
<keyword evidence="6" id="KW-0808">Transferase</keyword>
<dbReference type="InterPro" id="IPR029787">
    <property type="entry name" value="Nucleotide_cyclase"/>
</dbReference>
<proteinExistence type="predicted"/>
<dbReference type="Gene3D" id="2.60.40.10">
    <property type="entry name" value="Immunoglobulins"/>
    <property type="match status" value="1"/>
</dbReference>
<evidence type="ECO:0000256" key="2">
    <source>
        <dbReference type="ARBA" id="ARBA00034247"/>
    </source>
</evidence>
<dbReference type="EMBL" id="JAMSKV010000007">
    <property type="protein sequence ID" value="MCQ8278754.1"/>
    <property type="molecule type" value="Genomic_DNA"/>
</dbReference>
<dbReference type="PROSITE" id="PS50887">
    <property type="entry name" value="GGDEF"/>
    <property type="match status" value="1"/>
</dbReference>
<sequence>MRFGALFLVVLSLLLRTGAADAQQTAFQVYASSNGLVSLGTTCVQQDRIGFILVCTDNGVYRFDGHVFTQYGPANGLPERGVSQAARVTADGHLFLIQAGDIFVARDAVGPHFFQVPGLEGIGDDDGTRTATFGNDYLVVSGHTLWIASAAGNPATRLFLPQPLLARFPALRSITSVAARGDIIWLACAGGSLCRLRCRFGPLDPDERRCDDVRVFGPEQGVQPRPWAALLIDRGGTLWARAPDYLLEHSVGQDGFTEIAIPGGAGRFAGRAFRLQIEEDPRGRVVTQGSSGLLIYDHGRWDHLDRMHGLPDGEIAAFTYDRDGSLWLAVRGEGLFRSVGSTDWENWSVNDGLSNDVCWQMGRQAGGPLWVATEDGVNGINETGTHRVVHLPSGGPGYALAVTVGGDVWTADLSGSLRRFVPATGAVDASFRTPIADMISTGKDGSLLLATRDGLYRVADAGAPAPGRPVLIPGTHGHIRTFAEDEAGMIWAVVDDALLRFDPTGREKPALIWRPAARAVRGMVFAAPNELWISSDNEGLQRLRLADGKAVSMTAIDHPSETSQVSDLVRDRRGWVWMGSDHGVDVWNGHDWGEITEQDGLVSNDLDEGAILADPDGTLWFGTGRGLSHLLNPAAIFRRTILHPIITEALLDGAPIETESVPWSHARLTIGFSALDYGLSDTIRFRYRLKGLDKDWVETADTTVRYPALPSGHLVFSVQAIDPAHHLSSAPVSFSLYVRPPWWERWWFRGIAALAVFACAALIWRLRIRLLLARQRHLEELVRMRTAEIAQAHAALEARSARDDLTGLLNRATIMSRLKDILADPSRCERLAVVMADLDHFKSINDRYGHFGGDIVLTTLSQRLACTLGTHELAGRYGGEEFLIVLTGPGNKTARLAEIRNAILAAPIAIEDKEIAVTCSFGLACFRSGDDLESLLRRADLKLYEAKADGRNRIVIDEQARH</sequence>
<dbReference type="InterPro" id="IPR050469">
    <property type="entry name" value="Diguanylate_Cyclase"/>
</dbReference>
<evidence type="ECO:0000256" key="4">
    <source>
        <dbReference type="SAM" id="SignalP"/>
    </source>
</evidence>
<comment type="catalytic activity">
    <reaction evidence="2">
        <text>2 GTP = 3',3'-c-di-GMP + 2 diphosphate</text>
        <dbReference type="Rhea" id="RHEA:24898"/>
        <dbReference type="ChEBI" id="CHEBI:33019"/>
        <dbReference type="ChEBI" id="CHEBI:37565"/>
        <dbReference type="ChEBI" id="CHEBI:58805"/>
        <dbReference type="EC" id="2.7.7.65"/>
    </reaction>
</comment>
<dbReference type="InterPro" id="IPR015943">
    <property type="entry name" value="WD40/YVTN_repeat-like_dom_sf"/>
</dbReference>
<reference evidence="6 7" key="1">
    <citation type="submission" date="2022-06" db="EMBL/GenBank/DDBJ databases">
        <title>Endosaccharibacter gen. nov., sp. nov., endophytic bacteria isolated from sugarcane.</title>
        <authorList>
            <person name="Pitiwittayakul N."/>
            <person name="Yukphan P."/>
            <person name="Charoenyingcharoen P."/>
            <person name="Tanasupawat S."/>
        </authorList>
    </citation>
    <scope>NUCLEOTIDE SEQUENCE [LARGE SCALE GENOMIC DNA]</scope>
    <source>
        <strain evidence="6 7">KSS8</strain>
    </source>
</reference>
<dbReference type="SMART" id="SM00267">
    <property type="entry name" value="GGDEF"/>
    <property type="match status" value="1"/>
</dbReference>
<dbReference type="InterPro" id="IPR011041">
    <property type="entry name" value="Quinoprot_gluc/sorb_DH_b-prop"/>
</dbReference>
<evidence type="ECO:0000256" key="3">
    <source>
        <dbReference type="SAM" id="Phobius"/>
    </source>
</evidence>
<dbReference type="InterPro" id="IPR043128">
    <property type="entry name" value="Rev_trsase/Diguanyl_cyclase"/>
</dbReference>
<dbReference type="EC" id="2.7.7.65" evidence="1"/>
<keyword evidence="3" id="KW-0812">Transmembrane</keyword>
<dbReference type="CDD" id="cd01949">
    <property type="entry name" value="GGDEF"/>
    <property type="match status" value="1"/>
</dbReference>
<feature type="chain" id="PRO_5045131062" description="diguanylate cyclase" evidence="4">
    <location>
        <begin position="23"/>
        <end position="962"/>
    </location>
</feature>
<dbReference type="SUPFAM" id="SSF50952">
    <property type="entry name" value="Soluble quinoprotein glucose dehydrogenase"/>
    <property type="match status" value="1"/>
</dbReference>
<feature type="domain" description="GGDEF" evidence="5">
    <location>
        <begin position="829"/>
        <end position="959"/>
    </location>
</feature>
<evidence type="ECO:0000259" key="5">
    <source>
        <dbReference type="PROSITE" id="PS50887"/>
    </source>
</evidence>
<keyword evidence="4" id="KW-0732">Signal</keyword>
<dbReference type="SUPFAM" id="SSF63829">
    <property type="entry name" value="Calcium-dependent phosphotriesterase"/>
    <property type="match status" value="1"/>
</dbReference>
<evidence type="ECO:0000313" key="6">
    <source>
        <dbReference type="EMBL" id="MCQ8278754.1"/>
    </source>
</evidence>
<dbReference type="InterPro" id="IPR000160">
    <property type="entry name" value="GGDEF_dom"/>
</dbReference>
<dbReference type="NCBIfam" id="TIGR00254">
    <property type="entry name" value="GGDEF"/>
    <property type="match status" value="1"/>
</dbReference>
<dbReference type="Pfam" id="PF00990">
    <property type="entry name" value="GGDEF"/>
    <property type="match status" value="1"/>
</dbReference>
<gene>
    <name evidence="6" type="ORF">NFI95_09845</name>
</gene>
<evidence type="ECO:0000313" key="7">
    <source>
        <dbReference type="Proteomes" id="UP001524587"/>
    </source>
</evidence>
<dbReference type="PANTHER" id="PTHR45138">
    <property type="entry name" value="REGULATORY COMPONENTS OF SENSORY TRANSDUCTION SYSTEM"/>
    <property type="match status" value="1"/>
</dbReference>
<keyword evidence="6" id="KW-0548">Nucleotidyltransferase</keyword>
<dbReference type="InterPro" id="IPR013783">
    <property type="entry name" value="Ig-like_fold"/>
</dbReference>
<protein>
    <recommendedName>
        <fullName evidence="1">diguanylate cyclase</fullName>
        <ecNumber evidence="1">2.7.7.65</ecNumber>
    </recommendedName>
</protein>
<keyword evidence="7" id="KW-1185">Reference proteome</keyword>
<dbReference type="Proteomes" id="UP001524587">
    <property type="component" value="Unassembled WGS sequence"/>
</dbReference>
<dbReference type="Pfam" id="PF07495">
    <property type="entry name" value="Y_Y_Y"/>
    <property type="match status" value="1"/>
</dbReference>